<dbReference type="AlphaFoldDB" id="A0A656G947"/>
<evidence type="ECO:0000313" key="2">
    <source>
        <dbReference type="Proteomes" id="UP000003465"/>
    </source>
</evidence>
<name>A0A656G947_PSEA0</name>
<dbReference type="EMBL" id="AEAG01000448">
    <property type="protein sequence ID" value="EGH22091.1"/>
    <property type="molecule type" value="Genomic_DNA"/>
</dbReference>
<reference evidence="1 2" key="1">
    <citation type="journal article" date="2011" name="PLoS Pathog.">
        <title>Dynamic evolution of pathogenicity revealed by sequencing and comparative genomics of 19 Pseudomonas syringae isolates.</title>
        <authorList>
            <person name="Baltrus D.A."/>
            <person name="Nishimura M.T."/>
            <person name="Romanchuk A."/>
            <person name="Chang J.H."/>
            <person name="Mukhtar M.S."/>
            <person name="Cherkis K."/>
            <person name="Roach J."/>
            <person name="Grant S.R."/>
            <person name="Jones C.D."/>
            <person name="Dangl J.L."/>
        </authorList>
    </citation>
    <scope>NUCLEOTIDE SEQUENCE [LARGE SCALE GENOMIC DNA]</scope>
    <source>
        <strain evidence="1 2">301020</strain>
    </source>
</reference>
<dbReference type="InterPro" id="IPR027417">
    <property type="entry name" value="P-loop_NTPase"/>
</dbReference>
<organism evidence="1 2">
    <name type="scientific">Pseudomonas amygdali pv. mori str. 301020</name>
    <dbReference type="NCBI Taxonomy" id="629261"/>
    <lineage>
        <taxon>Bacteria</taxon>
        <taxon>Pseudomonadati</taxon>
        <taxon>Pseudomonadota</taxon>
        <taxon>Gammaproteobacteria</taxon>
        <taxon>Pseudomonadales</taxon>
        <taxon>Pseudomonadaceae</taxon>
        <taxon>Pseudomonas</taxon>
        <taxon>Pseudomonas amygdali</taxon>
    </lineage>
</organism>
<evidence type="ECO:0008006" key="3">
    <source>
        <dbReference type="Google" id="ProtNLM"/>
    </source>
</evidence>
<proteinExistence type="predicted"/>
<accession>A0A656G947</accession>
<sequence>MFIESVVVSGPDLPDASVYFTKGANVVQGGSDTGKSYIVSCIKFALGATEPPKPISLSRGYTSVRIKFENDDGSFFTLERPFVLNAKATLIDEKGVVSTLGAKHSAKRTDTISSHFLQKMGLDGKLLLSGAESLNSSSFSFRDFEKTLLIDESRIVAEYSPVGTGQNSEKTKEKSILKLLLTGQDDSAVKGAKKDLASKALLKHKVDAVEEVVTKFYPDDDGAQLHELQRLNSFKTQVTARLGLAEAELKSAFESSDGLFEQKARHISELEVAEVKVSEDRALLSRFTMLGQKYESDRQRLVGIEQAATLLDAADTVHCPTCGNNFDSDTCISDVDDIRMGVFFELDRISKNILELSEAQGSLSAAIERNTSCAQSSKAAIAALEKQIASELQESVQAVSDLKELSSCIRHDLAALDERVAAKAKLTEELKRLGLLLLEEQDGYTADSFEDAVKPLVSEIQSILGRWGFPNHLPVDFDFKTR</sequence>
<dbReference type="Gene3D" id="3.40.50.300">
    <property type="entry name" value="P-loop containing nucleotide triphosphate hydrolases"/>
    <property type="match status" value="1"/>
</dbReference>
<gene>
    <name evidence="1" type="ORF">PSYMO_11500</name>
</gene>
<comment type="caution">
    <text evidence="1">The sequence shown here is derived from an EMBL/GenBank/DDBJ whole genome shotgun (WGS) entry which is preliminary data.</text>
</comment>
<evidence type="ECO:0000313" key="1">
    <source>
        <dbReference type="EMBL" id="EGH22091.1"/>
    </source>
</evidence>
<protein>
    <recommendedName>
        <fullName evidence="3">Rad50/SbcC-type AAA domain-containing protein</fullName>
    </recommendedName>
</protein>
<dbReference type="Proteomes" id="UP000003465">
    <property type="component" value="Unassembled WGS sequence"/>
</dbReference>
<feature type="non-terminal residue" evidence="1">
    <location>
        <position position="482"/>
    </location>
</feature>